<evidence type="ECO:0000259" key="2">
    <source>
        <dbReference type="Pfam" id="PF20516"/>
    </source>
</evidence>
<dbReference type="Pfam" id="PF20516">
    <property type="entry name" value="PDDEXK_12"/>
    <property type="match status" value="1"/>
</dbReference>
<organism evidence="3">
    <name type="scientific">Rosellinia necatrix</name>
    <name type="common">White root-rot fungus</name>
    <dbReference type="NCBI Taxonomy" id="77044"/>
    <lineage>
        <taxon>Eukaryota</taxon>
        <taxon>Fungi</taxon>
        <taxon>Dikarya</taxon>
        <taxon>Ascomycota</taxon>
        <taxon>Pezizomycotina</taxon>
        <taxon>Sordariomycetes</taxon>
        <taxon>Xylariomycetidae</taxon>
        <taxon>Xylariales</taxon>
        <taxon>Xylariaceae</taxon>
        <taxon>Rosellinia</taxon>
    </lineage>
</organism>
<dbReference type="EMBL" id="DF977471">
    <property type="protein sequence ID" value="GAP87518.1"/>
    <property type="molecule type" value="Genomic_DNA"/>
</dbReference>
<protein>
    <submittedName>
        <fullName evidence="3">Putative methyltransferase type 11</fullName>
    </submittedName>
</protein>
<gene>
    <name evidence="3" type="ORF">SAMD00023353_2600300</name>
</gene>
<feature type="domain" description="PD-(D/E)XK nuclease-like" evidence="2">
    <location>
        <begin position="164"/>
        <end position="423"/>
    </location>
</feature>
<feature type="compositionally biased region" description="Polar residues" evidence="1">
    <location>
        <begin position="1"/>
        <end position="25"/>
    </location>
</feature>
<keyword evidence="3" id="KW-0808">Transferase</keyword>
<keyword evidence="3" id="KW-0489">Methyltransferase</keyword>
<evidence type="ECO:0000313" key="4">
    <source>
        <dbReference type="Proteomes" id="UP000054516"/>
    </source>
</evidence>
<keyword evidence="4" id="KW-1185">Reference proteome</keyword>
<feature type="compositionally biased region" description="Polar residues" evidence="1">
    <location>
        <begin position="96"/>
        <end position="107"/>
    </location>
</feature>
<dbReference type="GO" id="GO:0008168">
    <property type="term" value="F:methyltransferase activity"/>
    <property type="evidence" value="ECO:0007669"/>
    <property type="project" value="UniProtKB-KW"/>
</dbReference>
<sequence>MNVSSWLKSIQPEPSTDSELQQLQLLTEPRKRKRQVRQQQVPTPMPSIGVDPNSSAPSSQKRRQIENYNKDNIDDLYLNPTPRGRAISRNSDRISRYSSDTSRTSPTERLGQLEIAPVNPVLVAQITRNDARIPTDLLEMLGALDQFQTRVGIVPDYLAAEIEARAREDRELYNFQPSTFYRADEAVLTPDPNPRLHLDRVVEVFSEAMECFNEEHSKATWNALVHWPVLRLALGSITGSSEVAVDRRTRGQRHPVHVRAMPCTIARLQGRPHDAKMVDYCFFIDPSGDDVQRIDEIREAREYINHTDYHPLRRRPIVLSAASTEPGEGYKDAQIQLGVWQAAQWALLENLLKSSATQAALIPFLPALIIQGHEWSFAATTRSGRHTILWVGQAIGSTNSVLGVFQIIHALQYIAAWIRDTYWHWYRRAILQIPESELAGGMRGGAGG</sequence>
<dbReference type="OMA" id="NITHINH"/>
<feature type="compositionally biased region" description="Basic and acidic residues" evidence="1">
    <location>
        <begin position="63"/>
        <end position="73"/>
    </location>
</feature>
<accession>A0A1W2THC0</accession>
<dbReference type="STRING" id="77044.A0A1W2THC0"/>
<dbReference type="AlphaFoldDB" id="A0A1W2THC0"/>
<dbReference type="GO" id="GO:0032259">
    <property type="term" value="P:methylation"/>
    <property type="evidence" value="ECO:0007669"/>
    <property type="project" value="UniProtKB-KW"/>
</dbReference>
<dbReference type="Proteomes" id="UP000054516">
    <property type="component" value="Unassembled WGS sequence"/>
</dbReference>
<feature type="region of interest" description="Disordered" evidence="1">
    <location>
        <begin position="1"/>
        <end position="110"/>
    </location>
</feature>
<proteinExistence type="predicted"/>
<name>A0A1W2THC0_ROSNE</name>
<reference evidence="3" key="1">
    <citation type="submission" date="2016-03" db="EMBL/GenBank/DDBJ databases">
        <title>Draft genome sequence of Rosellinia necatrix.</title>
        <authorList>
            <person name="Kanematsu S."/>
        </authorList>
    </citation>
    <scope>NUCLEOTIDE SEQUENCE [LARGE SCALE GENOMIC DNA]</scope>
    <source>
        <strain evidence="3">W97</strain>
    </source>
</reference>
<evidence type="ECO:0000313" key="3">
    <source>
        <dbReference type="EMBL" id="GAP87518.1"/>
    </source>
</evidence>
<dbReference type="OrthoDB" id="4161186at2759"/>
<dbReference type="InterPro" id="IPR046797">
    <property type="entry name" value="PDDEXK_12"/>
</dbReference>
<evidence type="ECO:0000256" key="1">
    <source>
        <dbReference type="SAM" id="MobiDB-lite"/>
    </source>
</evidence>